<evidence type="ECO:0000313" key="2">
    <source>
        <dbReference type="EMBL" id="KAG9355541.1"/>
    </source>
</evidence>
<comment type="caution">
    <text evidence="2">The sequence shown here is derived from an EMBL/GenBank/DDBJ whole genome shotgun (WGS) entry which is preliminary data.</text>
</comment>
<reference evidence="2" key="1">
    <citation type="thesis" date="2021" institute="BYU ScholarsArchive" country="Provo, UT, USA">
        <title>Applications of and Algorithms for Genome Assembly and Genomic Analyses with an Emphasis on Marine Teleosts.</title>
        <authorList>
            <person name="Pickett B.D."/>
        </authorList>
    </citation>
    <scope>NUCLEOTIDE SEQUENCE</scope>
    <source>
        <strain evidence="2">HI-2016</strain>
    </source>
</reference>
<evidence type="ECO:0000256" key="1">
    <source>
        <dbReference type="SAM" id="MobiDB-lite"/>
    </source>
</evidence>
<dbReference type="Proteomes" id="UP000824540">
    <property type="component" value="Unassembled WGS sequence"/>
</dbReference>
<protein>
    <submittedName>
        <fullName evidence="2">Uncharacterized protein</fullName>
    </submittedName>
</protein>
<name>A0A8T2PW40_9TELE</name>
<accession>A0A8T2PW40</accession>
<gene>
    <name evidence="2" type="ORF">JZ751_000379</name>
</gene>
<proteinExistence type="predicted"/>
<keyword evidence="3" id="KW-1185">Reference proteome</keyword>
<feature type="region of interest" description="Disordered" evidence="1">
    <location>
        <begin position="1"/>
        <end position="32"/>
    </location>
</feature>
<organism evidence="2 3">
    <name type="scientific">Albula glossodonta</name>
    <name type="common">roundjaw bonefish</name>
    <dbReference type="NCBI Taxonomy" id="121402"/>
    <lineage>
        <taxon>Eukaryota</taxon>
        <taxon>Metazoa</taxon>
        <taxon>Chordata</taxon>
        <taxon>Craniata</taxon>
        <taxon>Vertebrata</taxon>
        <taxon>Euteleostomi</taxon>
        <taxon>Actinopterygii</taxon>
        <taxon>Neopterygii</taxon>
        <taxon>Teleostei</taxon>
        <taxon>Albuliformes</taxon>
        <taxon>Albulidae</taxon>
        <taxon>Albula</taxon>
    </lineage>
</organism>
<dbReference type="AlphaFoldDB" id="A0A8T2PW40"/>
<evidence type="ECO:0000313" key="3">
    <source>
        <dbReference type="Proteomes" id="UP000824540"/>
    </source>
</evidence>
<sequence>MTLNRSCQNSASNLASRFRLRPTSLSPHRQTKTGKILEGQCTLTLLREACTKQLIIVQLRVPHH</sequence>
<feature type="compositionally biased region" description="Polar residues" evidence="1">
    <location>
        <begin position="1"/>
        <end position="15"/>
    </location>
</feature>
<dbReference type="EMBL" id="JAFBMS010000001">
    <property type="protein sequence ID" value="KAG9355541.1"/>
    <property type="molecule type" value="Genomic_DNA"/>
</dbReference>